<evidence type="ECO:0000256" key="3">
    <source>
        <dbReference type="ARBA" id="ARBA00013014"/>
    </source>
</evidence>
<dbReference type="AlphaFoldDB" id="I3YFB8"/>
<evidence type="ECO:0000313" key="14">
    <source>
        <dbReference type="Proteomes" id="UP000006062"/>
    </source>
</evidence>
<comment type="function">
    <text evidence="10">Catalyzes the NADPH-dependent reduction of ketopantoate into pantoic acid.</text>
</comment>
<evidence type="ECO:0000256" key="8">
    <source>
        <dbReference type="ARBA" id="ARBA00032024"/>
    </source>
</evidence>
<dbReference type="Gene3D" id="3.40.50.720">
    <property type="entry name" value="NAD(P)-binding Rossmann-like Domain"/>
    <property type="match status" value="1"/>
</dbReference>
<dbReference type="GO" id="GO:0015940">
    <property type="term" value="P:pantothenate biosynthetic process"/>
    <property type="evidence" value="ECO:0007669"/>
    <property type="project" value="UniProtKB-UniPathway"/>
</dbReference>
<comment type="catalytic activity">
    <reaction evidence="9 10">
        <text>(R)-pantoate + NADP(+) = 2-dehydropantoate + NADPH + H(+)</text>
        <dbReference type="Rhea" id="RHEA:16233"/>
        <dbReference type="ChEBI" id="CHEBI:11561"/>
        <dbReference type="ChEBI" id="CHEBI:15378"/>
        <dbReference type="ChEBI" id="CHEBI:15980"/>
        <dbReference type="ChEBI" id="CHEBI:57783"/>
        <dbReference type="ChEBI" id="CHEBI:58349"/>
        <dbReference type="EC" id="1.1.1.169"/>
    </reaction>
</comment>
<protein>
    <recommendedName>
        <fullName evidence="4 10">2-dehydropantoate 2-reductase</fullName>
        <ecNumber evidence="3 10">1.1.1.169</ecNumber>
    </recommendedName>
    <alternativeName>
        <fullName evidence="8 10">Ketopantoate reductase</fullName>
    </alternativeName>
</protein>
<keyword evidence="14" id="KW-1185">Reference proteome</keyword>
<keyword evidence="5 10" id="KW-0566">Pantothenate biosynthesis</keyword>
<dbReference type="EMBL" id="CP003154">
    <property type="protein sequence ID" value="AFL75686.1"/>
    <property type="molecule type" value="Genomic_DNA"/>
</dbReference>
<dbReference type="Proteomes" id="UP000006062">
    <property type="component" value="Chromosome"/>
</dbReference>
<accession>I3YFB8</accession>
<dbReference type="Pfam" id="PF02558">
    <property type="entry name" value="ApbA"/>
    <property type="match status" value="1"/>
</dbReference>
<evidence type="ECO:0000259" key="11">
    <source>
        <dbReference type="Pfam" id="PF02558"/>
    </source>
</evidence>
<dbReference type="SUPFAM" id="SSF48179">
    <property type="entry name" value="6-phosphogluconate dehydrogenase C-terminal domain-like"/>
    <property type="match status" value="1"/>
</dbReference>
<comment type="similarity">
    <text evidence="2 10">Belongs to the ketopantoate reductase family.</text>
</comment>
<dbReference type="EC" id="1.1.1.169" evidence="3 10"/>
<evidence type="ECO:0000256" key="5">
    <source>
        <dbReference type="ARBA" id="ARBA00022655"/>
    </source>
</evidence>
<proteinExistence type="inferred from homology"/>
<dbReference type="InterPro" id="IPR051402">
    <property type="entry name" value="KPR-Related"/>
</dbReference>
<evidence type="ECO:0000256" key="1">
    <source>
        <dbReference type="ARBA" id="ARBA00004994"/>
    </source>
</evidence>
<comment type="pathway">
    <text evidence="1 10">Cofactor biosynthesis; (R)-pantothenate biosynthesis; (R)-pantoate from 3-methyl-2-oxobutanoate: step 2/2.</text>
</comment>
<evidence type="ECO:0000256" key="9">
    <source>
        <dbReference type="ARBA" id="ARBA00048793"/>
    </source>
</evidence>
<dbReference type="GO" id="GO:0005737">
    <property type="term" value="C:cytoplasm"/>
    <property type="evidence" value="ECO:0007669"/>
    <property type="project" value="TreeGrafter"/>
</dbReference>
<dbReference type="eggNOG" id="COG1893">
    <property type="taxonomic scope" value="Bacteria"/>
</dbReference>
<evidence type="ECO:0000256" key="10">
    <source>
        <dbReference type="RuleBase" id="RU362068"/>
    </source>
</evidence>
<dbReference type="KEGG" id="tvi:Thivi_3844"/>
<dbReference type="InterPro" id="IPR013332">
    <property type="entry name" value="KPR_N"/>
</dbReference>
<feature type="domain" description="Ketopantoate reductase N-terminal" evidence="11">
    <location>
        <begin position="34"/>
        <end position="180"/>
    </location>
</feature>
<dbReference type="SUPFAM" id="SSF51735">
    <property type="entry name" value="NAD(P)-binding Rossmann-fold domains"/>
    <property type="match status" value="1"/>
</dbReference>
<name>I3YFB8_THIV6</name>
<sequence>MPEKAGHRVGLFVSPPTANRQPPIIMTSSPLTFTILGTGAVGGFYGSRLLQGGAVVRFVARSDLDFIRQQGLHVDSPLGNRHHFPVEVYASSEPIPPSDVVCIALKTTRNRRLPELLKPLIHDGTVILNLQNGLTMEDELAEAFPQACLIAGLCFLCSNKVGPGHVAHLDYGKVSFAPFDERGRDWIPRLMESFAAGGVAVESLPSLTQARWRKLAWNIPFNGLSVLLEANTDVLMADPDARSLAERLMAEVAVGATACGAPFEDDFTRKLLESTERMASYAPSMRLDFLARRELEIEYLYRRPLREAARQGVRLPAVETIASQLAFVDRRNRQA</sequence>
<reference evidence="13 14" key="1">
    <citation type="submission" date="2012-06" db="EMBL/GenBank/DDBJ databases">
        <title>Complete sequence of Thiocystis violascens DSM 198.</title>
        <authorList>
            <consortium name="US DOE Joint Genome Institute"/>
            <person name="Lucas S."/>
            <person name="Han J."/>
            <person name="Lapidus A."/>
            <person name="Cheng J.-F."/>
            <person name="Goodwin L."/>
            <person name="Pitluck S."/>
            <person name="Peters L."/>
            <person name="Ovchinnikova G."/>
            <person name="Teshima H."/>
            <person name="Detter J.C."/>
            <person name="Han C."/>
            <person name="Tapia R."/>
            <person name="Land M."/>
            <person name="Hauser L."/>
            <person name="Kyrpides N."/>
            <person name="Ivanova N."/>
            <person name="Pagani I."/>
            <person name="Vogl K."/>
            <person name="Liu Z."/>
            <person name="Frigaard N.-U."/>
            <person name="Bryant D."/>
            <person name="Woyke T."/>
        </authorList>
    </citation>
    <scope>NUCLEOTIDE SEQUENCE [LARGE SCALE GENOMIC DNA]</scope>
    <source>
        <strain evidence="14">ATCC 17096 / DSM 198 / 6111</strain>
    </source>
</reference>
<dbReference type="InterPro" id="IPR008927">
    <property type="entry name" value="6-PGluconate_DH-like_C_sf"/>
</dbReference>
<dbReference type="HOGENOM" id="CLU_031468_2_1_6"/>
<evidence type="ECO:0000256" key="2">
    <source>
        <dbReference type="ARBA" id="ARBA00007870"/>
    </source>
</evidence>
<evidence type="ECO:0000256" key="7">
    <source>
        <dbReference type="ARBA" id="ARBA00023002"/>
    </source>
</evidence>
<dbReference type="Pfam" id="PF08546">
    <property type="entry name" value="ApbA_C"/>
    <property type="match status" value="1"/>
</dbReference>
<dbReference type="Gene3D" id="1.10.1040.10">
    <property type="entry name" value="N-(1-d-carboxylethyl)-l-norvaline Dehydrogenase, domain 2"/>
    <property type="match status" value="1"/>
</dbReference>
<feature type="domain" description="Ketopantoate reductase C-terminal" evidence="12">
    <location>
        <begin position="208"/>
        <end position="326"/>
    </location>
</feature>
<dbReference type="UniPathway" id="UPA00028">
    <property type="reaction ID" value="UER00004"/>
</dbReference>
<dbReference type="PANTHER" id="PTHR21708:SF26">
    <property type="entry name" value="2-DEHYDROPANTOATE 2-REDUCTASE"/>
    <property type="match status" value="1"/>
</dbReference>
<evidence type="ECO:0000259" key="12">
    <source>
        <dbReference type="Pfam" id="PF08546"/>
    </source>
</evidence>
<evidence type="ECO:0000256" key="4">
    <source>
        <dbReference type="ARBA" id="ARBA00019465"/>
    </source>
</evidence>
<dbReference type="InterPro" id="IPR036291">
    <property type="entry name" value="NAD(P)-bd_dom_sf"/>
</dbReference>
<dbReference type="NCBIfam" id="TIGR00745">
    <property type="entry name" value="apbA_panE"/>
    <property type="match status" value="1"/>
</dbReference>
<gene>
    <name evidence="13" type="ordered locus">Thivi_3844</name>
</gene>
<evidence type="ECO:0000313" key="13">
    <source>
        <dbReference type="EMBL" id="AFL75686.1"/>
    </source>
</evidence>
<evidence type="ECO:0000256" key="6">
    <source>
        <dbReference type="ARBA" id="ARBA00022857"/>
    </source>
</evidence>
<dbReference type="GO" id="GO:0008677">
    <property type="term" value="F:2-dehydropantoate 2-reductase activity"/>
    <property type="evidence" value="ECO:0007669"/>
    <property type="project" value="UniProtKB-EC"/>
</dbReference>
<organism evidence="13 14">
    <name type="scientific">Thiocystis violascens (strain ATCC 17096 / DSM 198 / 6111)</name>
    <name type="common">Chromatium violascens</name>
    <dbReference type="NCBI Taxonomy" id="765911"/>
    <lineage>
        <taxon>Bacteria</taxon>
        <taxon>Pseudomonadati</taxon>
        <taxon>Pseudomonadota</taxon>
        <taxon>Gammaproteobacteria</taxon>
        <taxon>Chromatiales</taxon>
        <taxon>Chromatiaceae</taxon>
        <taxon>Thiocystis</taxon>
    </lineage>
</organism>
<keyword evidence="7 10" id="KW-0560">Oxidoreductase</keyword>
<dbReference type="FunFam" id="1.10.1040.10:FF:000017">
    <property type="entry name" value="2-dehydropantoate 2-reductase"/>
    <property type="match status" value="1"/>
</dbReference>
<keyword evidence="6 10" id="KW-0521">NADP</keyword>
<dbReference type="InterPro" id="IPR013752">
    <property type="entry name" value="KPA_reductase"/>
</dbReference>
<dbReference type="InterPro" id="IPR013328">
    <property type="entry name" value="6PGD_dom2"/>
</dbReference>
<dbReference type="STRING" id="765911.Thivi_3844"/>
<dbReference type="PANTHER" id="PTHR21708">
    <property type="entry name" value="PROBABLE 2-DEHYDROPANTOATE 2-REDUCTASE"/>
    <property type="match status" value="1"/>
</dbReference>
<dbReference type="InterPro" id="IPR003710">
    <property type="entry name" value="ApbA"/>
</dbReference>